<dbReference type="Pfam" id="PF17035">
    <property type="entry name" value="BET"/>
    <property type="match status" value="1"/>
</dbReference>
<feature type="compositionally biased region" description="Basic residues" evidence="1">
    <location>
        <begin position="90"/>
        <end position="100"/>
    </location>
</feature>
<dbReference type="Gene3D" id="1.20.1270.220">
    <property type="match status" value="1"/>
</dbReference>
<name>D5ADB8_PICSI</name>
<dbReference type="AlphaFoldDB" id="D5ADB8"/>
<dbReference type="InterPro" id="IPR038336">
    <property type="entry name" value="NET_sf"/>
</dbReference>
<dbReference type="InterPro" id="IPR027353">
    <property type="entry name" value="NET_dom"/>
</dbReference>
<reference evidence="3" key="1">
    <citation type="submission" date="2010-04" db="EMBL/GenBank/DDBJ databases">
        <authorList>
            <person name="Reid K.E."/>
            <person name="Liao N."/>
            <person name="Chan S."/>
            <person name="Docking R."/>
            <person name="Taylor G."/>
            <person name="Moore R."/>
            <person name="Mayo M."/>
            <person name="Munro S."/>
            <person name="King J."/>
            <person name="Yanchuk A."/>
            <person name="Holt R."/>
            <person name="Jones S."/>
            <person name="Marra M."/>
            <person name="Ritland C.E."/>
            <person name="Ritland K."/>
            <person name="Bohlmann J."/>
        </authorList>
    </citation>
    <scope>NUCLEOTIDE SEQUENCE</scope>
    <source>
        <tissue evidence="3">Bud</tissue>
    </source>
</reference>
<dbReference type="EMBL" id="BT124275">
    <property type="protein sequence ID" value="ADE77537.1"/>
    <property type="molecule type" value="mRNA"/>
</dbReference>
<feature type="compositionally biased region" description="Basic and acidic residues" evidence="1">
    <location>
        <begin position="121"/>
        <end position="130"/>
    </location>
</feature>
<organism evidence="3">
    <name type="scientific">Picea sitchensis</name>
    <name type="common">Sitka spruce</name>
    <name type="synonym">Pinus sitchensis</name>
    <dbReference type="NCBI Taxonomy" id="3332"/>
    <lineage>
        <taxon>Eukaryota</taxon>
        <taxon>Viridiplantae</taxon>
        <taxon>Streptophyta</taxon>
        <taxon>Embryophyta</taxon>
        <taxon>Tracheophyta</taxon>
        <taxon>Spermatophyta</taxon>
        <taxon>Pinopsida</taxon>
        <taxon>Pinidae</taxon>
        <taxon>Conifers I</taxon>
        <taxon>Pinales</taxon>
        <taxon>Pinaceae</taxon>
        <taxon>Picea</taxon>
    </lineage>
</organism>
<proteinExistence type="evidence at transcript level"/>
<feature type="domain" description="NET" evidence="2">
    <location>
        <begin position="22"/>
        <end position="63"/>
    </location>
</feature>
<sequence length="130" mass="14772">MASDCIQTIIRALWEWADCIPEPVIDFIEKHKTSMTDSGDEMELDLNSLSKEQLWELLRLVKSYSEGRDQGFASESVKTQTDAAELERKSKQKKLPKKMRGSLSGKNWKDVGQSQRCVSGFREDGRSDGN</sequence>
<evidence type="ECO:0000313" key="3">
    <source>
        <dbReference type="EMBL" id="ADE77537.1"/>
    </source>
</evidence>
<feature type="region of interest" description="Disordered" evidence="1">
    <location>
        <begin position="68"/>
        <end position="130"/>
    </location>
</feature>
<protein>
    <recommendedName>
        <fullName evidence="2">NET domain-containing protein</fullName>
    </recommendedName>
</protein>
<evidence type="ECO:0000256" key="1">
    <source>
        <dbReference type="SAM" id="MobiDB-lite"/>
    </source>
</evidence>
<accession>D5ADB8</accession>
<evidence type="ECO:0000259" key="2">
    <source>
        <dbReference type="Pfam" id="PF17035"/>
    </source>
</evidence>